<evidence type="ECO:0000256" key="1">
    <source>
        <dbReference type="SAM" id="Phobius"/>
    </source>
</evidence>
<gene>
    <name evidence="2" type="ORF">FY528_19990</name>
</gene>
<dbReference type="RefSeq" id="WP_149072789.1">
    <property type="nucleotide sequence ID" value="NZ_VTHL01000032.1"/>
</dbReference>
<feature type="transmembrane region" description="Helical" evidence="1">
    <location>
        <begin position="91"/>
        <end position="113"/>
    </location>
</feature>
<feature type="transmembrane region" description="Helical" evidence="1">
    <location>
        <begin position="249"/>
        <end position="267"/>
    </location>
</feature>
<sequence>MSSSPASPELRPRPSGWHQLNTVAAAAGLGLVLAPWLYEASVALGLIEPLAEVSSSCGDTPPQWLALRVGLSWGLLTGISLALAQQWTKRRWAVGAVLLDVIVLYLSMQLFVYGSSKVFATQFPRLWANLDTPPAELTPMRVAWQFFGYSRAYQQFLGWGEVLPAVLLLFRRTRTLGAFVATVVMLNVFVINLFFDVCVKIGSGTYLALALLLLAQDADRLWQFFILHRPAAPRTLPATGARFGPRGRWVYWGLGTPLTLAMLYVVGQDTIGVRAYAAEQAQVLPVTGVWETVQAERWTAGRWQPVAATDSAWPSRAYFQAANAVLRNAFRRDRFITEPDSAQPQLVLQLIARSENNEYGAPRPWQYTLAKPDTLRLLGRWRQDSLRLSLKMRRDLMK</sequence>
<accession>A0A5D6USL8</accession>
<keyword evidence="1" id="KW-1133">Transmembrane helix</keyword>
<dbReference type="AlphaFoldDB" id="A0A5D6USL8"/>
<feature type="transmembrane region" description="Helical" evidence="1">
    <location>
        <begin position="177"/>
        <end position="195"/>
    </location>
</feature>
<keyword evidence="3" id="KW-1185">Reference proteome</keyword>
<name>A0A5D6USL8_9BACT</name>
<organism evidence="2 3">
    <name type="scientific">Hymenobacter lutimineralis</name>
    <dbReference type="NCBI Taxonomy" id="2606448"/>
    <lineage>
        <taxon>Bacteria</taxon>
        <taxon>Pseudomonadati</taxon>
        <taxon>Bacteroidota</taxon>
        <taxon>Cytophagia</taxon>
        <taxon>Cytophagales</taxon>
        <taxon>Hymenobacteraceae</taxon>
        <taxon>Hymenobacter</taxon>
    </lineage>
</organism>
<evidence type="ECO:0008006" key="4">
    <source>
        <dbReference type="Google" id="ProtNLM"/>
    </source>
</evidence>
<dbReference type="EMBL" id="VTHL01000032">
    <property type="protein sequence ID" value="TYZ05968.1"/>
    <property type="molecule type" value="Genomic_DNA"/>
</dbReference>
<comment type="caution">
    <text evidence="2">The sequence shown here is derived from an EMBL/GenBank/DDBJ whole genome shotgun (WGS) entry which is preliminary data.</text>
</comment>
<keyword evidence="1" id="KW-0812">Transmembrane</keyword>
<evidence type="ECO:0000313" key="3">
    <source>
        <dbReference type="Proteomes" id="UP000322791"/>
    </source>
</evidence>
<proteinExistence type="predicted"/>
<reference evidence="2 3" key="1">
    <citation type="submission" date="2019-08" db="EMBL/GenBank/DDBJ databases">
        <authorList>
            <person name="Seo M.-J."/>
        </authorList>
    </citation>
    <scope>NUCLEOTIDE SEQUENCE [LARGE SCALE GENOMIC DNA]</scope>
    <source>
        <strain evidence="2 3">KIGAM108</strain>
    </source>
</reference>
<keyword evidence="1" id="KW-0472">Membrane</keyword>
<protein>
    <recommendedName>
        <fullName evidence="4">DoxX family protein</fullName>
    </recommendedName>
</protein>
<evidence type="ECO:0000313" key="2">
    <source>
        <dbReference type="EMBL" id="TYZ05968.1"/>
    </source>
</evidence>
<feature type="transmembrane region" description="Helical" evidence="1">
    <location>
        <begin position="20"/>
        <end position="38"/>
    </location>
</feature>
<dbReference type="Proteomes" id="UP000322791">
    <property type="component" value="Unassembled WGS sequence"/>
</dbReference>
<feature type="transmembrane region" description="Helical" evidence="1">
    <location>
        <begin position="65"/>
        <end position="84"/>
    </location>
</feature>
<feature type="transmembrane region" description="Helical" evidence="1">
    <location>
        <begin position="152"/>
        <end position="170"/>
    </location>
</feature>